<keyword evidence="1" id="KW-0472">Membrane</keyword>
<dbReference type="EMBL" id="JBHTKK010000014">
    <property type="protein sequence ID" value="MFD1066820.1"/>
    <property type="molecule type" value="Genomic_DNA"/>
</dbReference>
<dbReference type="Proteomes" id="UP001597041">
    <property type="component" value="Unassembled WGS sequence"/>
</dbReference>
<keyword evidence="1" id="KW-1133">Transmembrane helix</keyword>
<accession>A0ABW3NJI2</accession>
<keyword evidence="1" id="KW-0812">Transmembrane</keyword>
<organism evidence="2 3">
    <name type="scientific">Oceanobacillus locisalsi</name>
    <dbReference type="NCBI Taxonomy" id="546107"/>
    <lineage>
        <taxon>Bacteria</taxon>
        <taxon>Bacillati</taxon>
        <taxon>Bacillota</taxon>
        <taxon>Bacilli</taxon>
        <taxon>Bacillales</taxon>
        <taxon>Bacillaceae</taxon>
        <taxon>Oceanobacillus</taxon>
    </lineage>
</organism>
<reference evidence="3" key="1">
    <citation type="journal article" date="2019" name="Int. J. Syst. Evol. Microbiol.">
        <title>The Global Catalogue of Microorganisms (GCM) 10K type strain sequencing project: providing services to taxonomists for standard genome sequencing and annotation.</title>
        <authorList>
            <consortium name="The Broad Institute Genomics Platform"/>
            <consortium name="The Broad Institute Genome Sequencing Center for Infectious Disease"/>
            <person name="Wu L."/>
            <person name="Ma J."/>
        </authorList>
    </citation>
    <scope>NUCLEOTIDE SEQUENCE [LARGE SCALE GENOMIC DNA]</scope>
    <source>
        <strain evidence="3">CCUG 56608</strain>
    </source>
</reference>
<keyword evidence="3" id="KW-1185">Reference proteome</keyword>
<proteinExistence type="predicted"/>
<evidence type="ECO:0000256" key="1">
    <source>
        <dbReference type="SAM" id="Phobius"/>
    </source>
</evidence>
<gene>
    <name evidence="2" type="ORF">ACFQ19_12350</name>
</gene>
<name>A0ABW3NJI2_9BACI</name>
<comment type="caution">
    <text evidence="2">The sequence shown here is derived from an EMBL/GenBank/DDBJ whole genome shotgun (WGS) entry which is preliminary data.</text>
</comment>
<protein>
    <submittedName>
        <fullName evidence="2">Uncharacterized protein</fullName>
    </submittedName>
</protein>
<evidence type="ECO:0000313" key="3">
    <source>
        <dbReference type="Proteomes" id="UP001597041"/>
    </source>
</evidence>
<dbReference type="RefSeq" id="WP_379592501.1">
    <property type="nucleotide sequence ID" value="NZ_JBHTKK010000014.1"/>
</dbReference>
<evidence type="ECO:0000313" key="2">
    <source>
        <dbReference type="EMBL" id="MFD1066820.1"/>
    </source>
</evidence>
<feature type="transmembrane region" description="Helical" evidence="1">
    <location>
        <begin position="6"/>
        <end position="24"/>
    </location>
</feature>
<sequence length="64" mass="6709">MEKNAIWLPLVASVGIGAATFYSMTSQQQNVGQALQQAAPFFSSKQNAASGKKDAETLGPFGMS</sequence>